<dbReference type="EMBL" id="MU150253">
    <property type="protein sequence ID" value="KAF9464529.1"/>
    <property type="molecule type" value="Genomic_DNA"/>
</dbReference>
<dbReference type="Gene3D" id="2.60.120.200">
    <property type="match status" value="1"/>
</dbReference>
<protein>
    <recommendedName>
        <fullName evidence="1">Polysaccharide lyase 14 domain-containing protein</fullName>
    </recommendedName>
</protein>
<accession>A0A9P6CL48</accession>
<gene>
    <name evidence="2" type="ORF">BDZ94DRAFT_1281921</name>
</gene>
<dbReference type="Proteomes" id="UP000807353">
    <property type="component" value="Unassembled WGS sequence"/>
</dbReference>
<dbReference type="AlphaFoldDB" id="A0A9P6CL48"/>
<keyword evidence="3" id="KW-1185">Reference proteome</keyword>
<organism evidence="2 3">
    <name type="scientific">Collybia nuda</name>
    <dbReference type="NCBI Taxonomy" id="64659"/>
    <lineage>
        <taxon>Eukaryota</taxon>
        <taxon>Fungi</taxon>
        <taxon>Dikarya</taxon>
        <taxon>Basidiomycota</taxon>
        <taxon>Agaricomycotina</taxon>
        <taxon>Agaricomycetes</taxon>
        <taxon>Agaricomycetidae</taxon>
        <taxon>Agaricales</taxon>
        <taxon>Tricholomatineae</taxon>
        <taxon>Clitocybaceae</taxon>
        <taxon>Collybia</taxon>
    </lineage>
</organism>
<evidence type="ECO:0000259" key="1">
    <source>
        <dbReference type="Pfam" id="PF21294"/>
    </source>
</evidence>
<evidence type="ECO:0000313" key="2">
    <source>
        <dbReference type="EMBL" id="KAF9464529.1"/>
    </source>
</evidence>
<comment type="caution">
    <text evidence="2">The sequence shown here is derived from an EMBL/GenBank/DDBJ whole genome shotgun (WGS) entry which is preliminary data.</text>
</comment>
<dbReference type="PANTHER" id="PTHR40124:SF1">
    <property type="entry name" value="DISAGGREGATASE RELATED REPEAT PROTEIN"/>
    <property type="match status" value="1"/>
</dbReference>
<dbReference type="InterPro" id="IPR048958">
    <property type="entry name" value="Polysacc_lyase_14"/>
</dbReference>
<dbReference type="Pfam" id="PF21294">
    <property type="entry name" value="Polysacc_lyase_14"/>
    <property type="match status" value="1"/>
</dbReference>
<proteinExistence type="predicted"/>
<feature type="domain" description="Polysaccharide lyase 14" evidence="1">
    <location>
        <begin position="49"/>
        <end position="259"/>
    </location>
</feature>
<dbReference type="OrthoDB" id="10069995at2759"/>
<sequence length="265" mass="29219">MTDLGAFNVSTFAGGHNNLNIVKGIPAHASATSVAAASTSTNRPLSWDNSSSVLQLLYPAHSINPAKKPQGGAQFYASPLDIAEAKNITLQYSVFFPVDFDWVLAGKLPGIYGGRTGCSGGDSALDCFSTRLMWRRGGSGELYMYVPKDKQSRALCFHPQSVCDTAYGFSIGRGSFKWARGTWTTVQQSIALNTPGKRDGSFALDVNGKRVIERHDIYYRGVPQRFSRYRRDRSMSTFFGGHDPKYATPRDQYVWFKDFAISHNG</sequence>
<reference evidence="2" key="1">
    <citation type="submission" date="2020-11" db="EMBL/GenBank/DDBJ databases">
        <authorList>
            <consortium name="DOE Joint Genome Institute"/>
            <person name="Ahrendt S."/>
            <person name="Riley R."/>
            <person name="Andreopoulos W."/>
            <person name="Labutti K."/>
            <person name="Pangilinan J."/>
            <person name="Ruiz-Duenas F.J."/>
            <person name="Barrasa J.M."/>
            <person name="Sanchez-Garcia M."/>
            <person name="Camarero S."/>
            <person name="Miyauchi S."/>
            <person name="Serrano A."/>
            <person name="Linde D."/>
            <person name="Babiker R."/>
            <person name="Drula E."/>
            <person name="Ayuso-Fernandez I."/>
            <person name="Pacheco R."/>
            <person name="Padilla G."/>
            <person name="Ferreira P."/>
            <person name="Barriuso J."/>
            <person name="Kellner H."/>
            <person name="Castanera R."/>
            <person name="Alfaro M."/>
            <person name="Ramirez L."/>
            <person name="Pisabarro A.G."/>
            <person name="Kuo A."/>
            <person name="Tritt A."/>
            <person name="Lipzen A."/>
            <person name="He G."/>
            <person name="Yan M."/>
            <person name="Ng V."/>
            <person name="Cullen D."/>
            <person name="Martin F."/>
            <person name="Rosso M.-N."/>
            <person name="Henrissat B."/>
            <person name="Hibbett D."/>
            <person name="Martinez A.T."/>
            <person name="Grigoriev I.V."/>
        </authorList>
    </citation>
    <scope>NUCLEOTIDE SEQUENCE</scope>
    <source>
        <strain evidence="2">CBS 247.69</strain>
    </source>
</reference>
<dbReference type="PANTHER" id="PTHR40124">
    <property type="match status" value="1"/>
</dbReference>
<name>A0A9P6CL48_9AGAR</name>
<evidence type="ECO:0000313" key="3">
    <source>
        <dbReference type="Proteomes" id="UP000807353"/>
    </source>
</evidence>